<accession>A0A9D2MF70</accession>
<comment type="caution">
    <text evidence="7">The sequence shown here is derived from an EMBL/GenBank/DDBJ whole genome shotgun (WGS) entry which is preliminary data.</text>
</comment>
<dbReference type="CDD" id="cd02440">
    <property type="entry name" value="AdoMet_MTases"/>
    <property type="match status" value="1"/>
</dbReference>
<reference evidence="7" key="2">
    <citation type="submission" date="2021-04" db="EMBL/GenBank/DDBJ databases">
        <authorList>
            <person name="Gilroy R."/>
        </authorList>
    </citation>
    <scope>NUCLEOTIDE SEQUENCE</scope>
    <source>
        <strain evidence="7">ChiHjej9B8-13557</strain>
    </source>
</reference>
<dbReference type="PANTHER" id="PTHR22807:SF53">
    <property type="entry name" value="RIBOSOMAL RNA SMALL SUBUNIT METHYLTRANSFERASE B-RELATED"/>
    <property type="match status" value="1"/>
</dbReference>
<keyword evidence="3 5" id="KW-0949">S-adenosyl-L-methionine</keyword>
<dbReference type="AlphaFoldDB" id="A0A9D2MF70"/>
<keyword evidence="2 5" id="KW-0808">Transferase</keyword>
<evidence type="ECO:0000313" key="8">
    <source>
        <dbReference type="Proteomes" id="UP000824211"/>
    </source>
</evidence>
<evidence type="ECO:0000256" key="4">
    <source>
        <dbReference type="ARBA" id="ARBA00022884"/>
    </source>
</evidence>
<comment type="similarity">
    <text evidence="5">Belongs to the class I-like SAM-binding methyltransferase superfamily. RsmB/NOP family.</text>
</comment>
<dbReference type="GO" id="GO:0008173">
    <property type="term" value="F:RNA methyltransferase activity"/>
    <property type="evidence" value="ECO:0007669"/>
    <property type="project" value="InterPro"/>
</dbReference>
<evidence type="ECO:0000256" key="5">
    <source>
        <dbReference type="PROSITE-ProRule" id="PRU01023"/>
    </source>
</evidence>
<dbReference type="Proteomes" id="UP000824211">
    <property type="component" value="Unassembled WGS sequence"/>
</dbReference>
<name>A0A9D2MF70_9FIRM</name>
<dbReference type="PANTHER" id="PTHR22807">
    <property type="entry name" value="NOP2 YEAST -RELATED NOL1/NOP2/FMU SUN DOMAIN-CONTAINING"/>
    <property type="match status" value="1"/>
</dbReference>
<dbReference type="InterPro" id="IPR023267">
    <property type="entry name" value="RCMT"/>
</dbReference>
<feature type="binding site" evidence="5">
    <location>
        <position position="280"/>
    </location>
    <ligand>
        <name>S-adenosyl-L-methionine</name>
        <dbReference type="ChEBI" id="CHEBI:59789"/>
    </ligand>
</feature>
<dbReference type="InterPro" id="IPR049560">
    <property type="entry name" value="MeTrfase_RsmB-F_NOP2_cat"/>
</dbReference>
<feature type="active site" description="Nucleophile" evidence="5">
    <location>
        <position position="380"/>
    </location>
</feature>
<dbReference type="PRINTS" id="PR02008">
    <property type="entry name" value="RCMTFAMILY"/>
</dbReference>
<evidence type="ECO:0000259" key="6">
    <source>
        <dbReference type="PROSITE" id="PS51686"/>
    </source>
</evidence>
<evidence type="ECO:0000313" key="7">
    <source>
        <dbReference type="EMBL" id="HJB58473.1"/>
    </source>
</evidence>
<gene>
    <name evidence="7" type="primary">rsmB</name>
    <name evidence="7" type="ORF">H9771_02240</name>
</gene>
<keyword evidence="4 5" id="KW-0694">RNA-binding</keyword>
<feature type="domain" description="SAM-dependent MTase RsmB/NOP-type" evidence="6">
    <location>
        <begin position="167"/>
        <end position="443"/>
    </location>
</feature>
<organism evidence="7 8">
    <name type="scientific">Candidatus Faecalibacterium faecipullorum</name>
    <dbReference type="NCBI Taxonomy" id="2838578"/>
    <lineage>
        <taxon>Bacteria</taxon>
        <taxon>Bacillati</taxon>
        <taxon>Bacillota</taxon>
        <taxon>Clostridia</taxon>
        <taxon>Eubacteriales</taxon>
        <taxon>Oscillospiraceae</taxon>
        <taxon>Faecalibacterium</taxon>
    </lineage>
</organism>
<dbReference type="InterPro" id="IPR001678">
    <property type="entry name" value="MeTrfase_RsmB-F_NOP2_dom"/>
</dbReference>
<dbReference type="InterPro" id="IPR006027">
    <property type="entry name" value="NusB_RsmB_TIM44"/>
</dbReference>
<proteinExistence type="inferred from homology"/>
<dbReference type="InterPro" id="IPR035926">
    <property type="entry name" value="NusB-like_sf"/>
</dbReference>
<dbReference type="Gene3D" id="3.40.50.150">
    <property type="entry name" value="Vaccinia Virus protein VP39"/>
    <property type="match status" value="1"/>
</dbReference>
<dbReference type="Pfam" id="PF01189">
    <property type="entry name" value="Methyltr_RsmB-F"/>
    <property type="match status" value="1"/>
</dbReference>
<feature type="binding site" evidence="5">
    <location>
        <position position="307"/>
    </location>
    <ligand>
        <name>S-adenosyl-L-methionine</name>
        <dbReference type="ChEBI" id="CHEBI:59789"/>
    </ligand>
</feature>
<sequence length="444" mass="46552">MRPAGPRAAAVAALVHQEQGGYANLVLDAELDRSGLAGRDRAFAGAVFYTTLEKLATLDYILGQFLPKGTARLDPPVRAILRSALAQARYMQVPAPAAVNEAVRLTRAFGKSSAAGLVNAVLRKSCGYDLGRAVFADEVEKLMVLGSAGRDVAAFLHQYYPQEALRILTAPADGGLTPLRANPLKTTPAALAEALARAGVQAAPGLVPGSLLADFAGSPARTELFEQGFYHVEGQASQLAALCVGAKPGETVLDLCAAPGGKTLTIAQEMGDRGRLVSCDVTEKRVGLIRAAAGRMGLGCIETVCNDAAKPNPALLGGAADRVLADVPCSGLGILSKKPDIRYKTLDEGRRRQLLDTQRAILDCAAGYLRPGGRLVYSTCTIHPDENEGQVKAFLARRPDFRVIAPGLPLPAGMEAGPYGALSVPGRAEQGLDGFFICVMQRDG</sequence>
<keyword evidence="1 5" id="KW-0489">Methyltransferase</keyword>
<dbReference type="GO" id="GO:0001510">
    <property type="term" value="P:RNA methylation"/>
    <property type="evidence" value="ECO:0007669"/>
    <property type="project" value="InterPro"/>
</dbReference>
<dbReference type="PROSITE" id="PS51686">
    <property type="entry name" value="SAM_MT_RSMB_NOP"/>
    <property type="match status" value="1"/>
</dbReference>
<protein>
    <submittedName>
        <fullName evidence="7">16S rRNA (Cytosine(967)-C(5))-methyltransferase RsmB</fullName>
        <ecNumber evidence="7">2.1.1.176</ecNumber>
    </submittedName>
</protein>
<dbReference type="InterPro" id="IPR029063">
    <property type="entry name" value="SAM-dependent_MTases_sf"/>
</dbReference>
<feature type="binding site" evidence="5">
    <location>
        <begin position="256"/>
        <end position="262"/>
    </location>
    <ligand>
        <name>S-adenosyl-L-methionine</name>
        <dbReference type="ChEBI" id="CHEBI:59789"/>
    </ligand>
</feature>
<dbReference type="Pfam" id="PF01029">
    <property type="entry name" value="NusB"/>
    <property type="match status" value="1"/>
</dbReference>
<feature type="binding site" evidence="5">
    <location>
        <position position="326"/>
    </location>
    <ligand>
        <name>S-adenosyl-L-methionine</name>
        <dbReference type="ChEBI" id="CHEBI:59789"/>
    </ligand>
</feature>
<reference evidence="7" key="1">
    <citation type="journal article" date="2021" name="PeerJ">
        <title>Extensive microbial diversity within the chicken gut microbiome revealed by metagenomics and culture.</title>
        <authorList>
            <person name="Gilroy R."/>
            <person name="Ravi A."/>
            <person name="Getino M."/>
            <person name="Pursley I."/>
            <person name="Horton D.L."/>
            <person name="Alikhan N.F."/>
            <person name="Baker D."/>
            <person name="Gharbi K."/>
            <person name="Hall N."/>
            <person name="Watson M."/>
            <person name="Adriaenssens E.M."/>
            <person name="Foster-Nyarko E."/>
            <person name="Jarju S."/>
            <person name="Secka A."/>
            <person name="Antonio M."/>
            <person name="Oren A."/>
            <person name="Chaudhuri R.R."/>
            <person name="La Ragione R."/>
            <person name="Hildebrand F."/>
            <person name="Pallen M.J."/>
        </authorList>
    </citation>
    <scope>NUCLEOTIDE SEQUENCE</scope>
    <source>
        <strain evidence="7">ChiHjej9B8-13557</strain>
    </source>
</reference>
<evidence type="ECO:0000256" key="3">
    <source>
        <dbReference type="ARBA" id="ARBA00022691"/>
    </source>
</evidence>
<dbReference type="GO" id="GO:0006355">
    <property type="term" value="P:regulation of DNA-templated transcription"/>
    <property type="evidence" value="ECO:0007669"/>
    <property type="project" value="InterPro"/>
</dbReference>
<dbReference type="NCBIfam" id="NF011494">
    <property type="entry name" value="PRK14902.1"/>
    <property type="match status" value="1"/>
</dbReference>
<dbReference type="GO" id="GO:0003723">
    <property type="term" value="F:RNA binding"/>
    <property type="evidence" value="ECO:0007669"/>
    <property type="project" value="UniProtKB-UniRule"/>
</dbReference>
<evidence type="ECO:0000256" key="1">
    <source>
        <dbReference type="ARBA" id="ARBA00022603"/>
    </source>
</evidence>
<dbReference type="EMBL" id="DWXX01000041">
    <property type="protein sequence ID" value="HJB58473.1"/>
    <property type="molecule type" value="Genomic_DNA"/>
</dbReference>
<dbReference type="EC" id="2.1.1.176" evidence="7"/>
<dbReference type="Gene3D" id="1.10.940.10">
    <property type="entry name" value="NusB-like"/>
    <property type="match status" value="1"/>
</dbReference>
<evidence type="ECO:0000256" key="2">
    <source>
        <dbReference type="ARBA" id="ARBA00022679"/>
    </source>
</evidence>
<dbReference type="SUPFAM" id="SSF53335">
    <property type="entry name" value="S-adenosyl-L-methionine-dependent methyltransferases"/>
    <property type="match status" value="1"/>
</dbReference>
<dbReference type="SUPFAM" id="SSF48013">
    <property type="entry name" value="NusB-like"/>
    <property type="match status" value="1"/>
</dbReference>